<organism evidence="10 11">
    <name type="scientific">Pseudovibrio ascidiaceicola</name>
    <dbReference type="NCBI Taxonomy" id="285279"/>
    <lineage>
        <taxon>Bacteria</taxon>
        <taxon>Pseudomonadati</taxon>
        <taxon>Pseudomonadota</taxon>
        <taxon>Alphaproteobacteria</taxon>
        <taxon>Hyphomicrobiales</taxon>
        <taxon>Stappiaceae</taxon>
        <taxon>Pseudovibrio</taxon>
    </lineage>
</organism>
<dbReference type="Gene3D" id="1.10.10.10">
    <property type="entry name" value="Winged helix-like DNA-binding domain superfamily/Winged helix DNA-binding domain"/>
    <property type="match status" value="1"/>
</dbReference>
<dbReference type="Gene3D" id="3.40.50.2300">
    <property type="match status" value="1"/>
</dbReference>
<dbReference type="SMART" id="SM00448">
    <property type="entry name" value="REC"/>
    <property type="match status" value="1"/>
</dbReference>
<evidence type="ECO:0000259" key="9">
    <source>
        <dbReference type="PROSITE" id="PS51755"/>
    </source>
</evidence>
<keyword evidence="3" id="KW-0805">Transcription regulation</keyword>
<evidence type="ECO:0000313" key="11">
    <source>
        <dbReference type="Proteomes" id="UP000199598"/>
    </source>
</evidence>
<protein>
    <submittedName>
        <fullName evidence="10">Two-component system, OmpR family, response regulator</fullName>
    </submittedName>
</protein>
<dbReference type="Pfam" id="PF00486">
    <property type="entry name" value="Trans_reg_C"/>
    <property type="match status" value="1"/>
</dbReference>
<evidence type="ECO:0000256" key="5">
    <source>
        <dbReference type="ARBA" id="ARBA00023163"/>
    </source>
</evidence>
<evidence type="ECO:0000256" key="4">
    <source>
        <dbReference type="ARBA" id="ARBA00023125"/>
    </source>
</evidence>
<evidence type="ECO:0000313" key="10">
    <source>
        <dbReference type="EMBL" id="SFL19041.1"/>
    </source>
</evidence>
<dbReference type="Proteomes" id="UP000199598">
    <property type="component" value="Unassembled WGS sequence"/>
</dbReference>
<evidence type="ECO:0000256" key="7">
    <source>
        <dbReference type="PROSITE-ProRule" id="PRU01091"/>
    </source>
</evidence>
<dbReference type="PANTHER" id="PTHR48111:SF4">
    <property type="entry name" value="DNA-BINDING DUAL TRANSCRIPTIONAL REGULATOR OMPR"/>
    <property type="match status" value="1"/>
</dbReference>
<gene>
    <name evidence="10" type="ORF">SAMN04488518_12037</name>
</gene>
<dbReference type="CDD" id="cd17574">
    <property type="entry name" value="REC_OmpR"/>
    <property type="match status" value="1"/>
</dbReference>
<dbReference type="EMBL" id="FOSK01000020">
    <property type="protein sequence ID" value="SFL19041.1"/>
    <property type="molecule type" value="Genomic_DNA"/>
</dbReference>
<dbReference type="RefSeq" id="WP_093524019.1">
    <property type="nucleotide sequence ID" value="NZ_FOSK01000020.1"/>
</dbReference>
<keyword evidence="4 7" id="KW-0238">DNA-binding</keyword>
<feature type="domain" description="OmpR/PhoB-type" evidence="9">
    <location>
        <begin position="129"/>
        <end position="230"/>
    </location>
</feature>
<dbReference type="InterPro" id="IPR016032">
    <property type="entry name" value="Sig_transdc_resp-reg_C-effctor"/>
</dbReference>
<dbReference type="InterPro" id="IPR011006">
    <property type="entry name" value="CheY-like_superfamily"/>
</dbReference>
<feature type="DNA-binding region" description="OmpR/PhoB-type" evidence="7">
    <location>
        <begin position="129"/>
        <end position="230"/>
    </location>
</feature>
<comment type="caution">
    <text evidence="10">The sequence shown here is derived from an EMBL/GenBank/DDBJ whole genome shotgun (WGS) entry which is preliminary data.</text>
</comment>
<dbReference type="PROSITE" id="PS51755">
    <property type="entry name" value="OMPR_PHOB"/>
    <property type="match status" value="1"/>
</dbReference>
<dbReference type="SUPFAM" id="SSF52172">
    <property type="entry name" value="CheY-like"/>
    <property type="match status" value="1"/>
</dbReference>
<dbReference type="PANTHER" id="PTHR48111">
    <property type="entry name" value="REGULATOR OF RPOS"/>
    <property type="match status" value="1"/>
</dbReference>
<keyword evidence="5" id="KW-0804">Transcription</keyword>
<name>A0A1I4FQY3_9HYPH</name>
<dbReference type="InterPro" id="IPR036388">
    <property type="entry name" value="WH-like_DNA-bd_sf"/>
</dbReference>
<sequence length="230" mass="25987">MGESILIVDDDHTLGEELVKALTNAGYTTHYTTNVPEARQVWNKAKIDLCLVDIVMPGPSGKVFCREIRERSDAAIIMMSSLSDQDTIIALLDIGADDYIVKPFTFPEMLARARAVLRRRKDHTQQYTASAIQIGDWTFDLQLRRISNIKGLTVPLTQSEAAVLRFFAQSPGVVFSREDILAVARTRQHAGKDDRSVDTLIKRLRRKIEIEPSNPMHILTEWGKGYTFQN</sequence>
<evidence type="ECO:0000256" key="2">
    <source>
        <dbReference type="ARBA" id="ARBA00023012"/>
    </source>
</evidence>
<feature type="modified residue" description="4-aspartylphosphate" evidence="6">
    <location>
        <position position="53"/>
    </location>
</feature>
<dbReference type="InterPro" id="IPR001789">
    <property type="entry name" value="Sig_transdc_resp-reg_receiver"/>
</dbReference>
<dbReference type="SMART" id="SM00862">
    <property type="entry name" value="Trans_reg_C"/>
    <property type="match status" value="1"/>
</dbReference>
<dbReference type="Gene3D" id="6.10.250.690">
    <property type="match status" value="1"/>
</dbReference>
<dbReference type="CDD" id="cd00383">
    <property type="entry name" value="trans_reg_C"/>
    <property type="match status" value="1"/>
</dbReference>
<keyword evidence="1 6" id="KW-0597">Phosphoprotein</keyword>
<dbReference type="InterPro" id="IPR039420">
    <property type="entry name" value="WalR-like"/>
</dbReference>
<dbReference type="InterPro" id="IPR001867">
    <property type="entry name" value="OmpR/PhoB-type_DNA-bd"/>
</dbReference>
<evidence type="ECO:0000256" key="1">
    <source>
        <dbReference type="ARBA" id="ARBA00022553"/>
    </source>
</evidence>
<proteinExistence type="predicted"/>
<accession>A0A1I4FQY3</accession>
<dbReference type="SUPFAM" id="SSF46894">
    <property type="entry name" value="C-terminal effector domain of the bipartite response regulators"/>
    <property type="match status" value="1"/>
</dbReference>
<reference evidence="10 11" key="1">
    <citation type="submission" date="2016-10" db="EMBL/GenBank/DDBJ databases">
        <authorList>
            <person name="Varghese N."/>
            <person name="Submissions S."/>
        </authorList>
    </citation>
    <scope>NUCLEOTIDE SEQUENCE [LARGE SCALE GENOMIC DNA]</scope>
    <source>
        <strain evidence="10 11">DSM 16392</strain>
    </source>
</reference>
<evidence type="ECO:0000256" key="6">
    <source>
        <dbReference type="PROSITE-ProRule" id="PRU00169"/>
    </source>
</evidence>
<dbReference type="PROSITE" id="PS50110">
    <property type="entry name" value="RESPONSE_REGULATORY"/>
    <property type="match status" value="1"/>
</dbReference>
<keyword evidence="11" id="KW-1185">Reference proteome</keyword>
<keyword evidence="2" id="KW-0902">Two-component regulatory system</keyword>
<evidence type="ECO:0000256" key="3">
    <source>
        <dbReference type="ARBA" id="ARBA00023015"/>
    </source>
</evidence>
<dbReference type="Pfam" id="PF00072">
    <property type="entry name" value="Response_reg"/>
    <property type="match status" value="1"/>
</dbReference>
<feature type="domain" description="Response regulatory" evidence="8">
    <location>
        <begin position="4"/>
        <end position="117"/>
    </location>
</feature>
<evidence type="ECO:0000259" key="8">
    <source>
        <dbReference type="PROSITE" id="PS50110"/>
    </source>
</evidence>